<dbReference type="PANTHER" id="PTHR13847:SF287">
    <property type="entry name" value="FAD-DEPENDENT OXIDOREDUCTASE DOMAIN-CONTAINING PROTEIN 1"/>
    <property type="match status" value="1"/>
</dbReference>
<dbReference type="GO" id="GO:0005737">
    <property type="term" value="C:cytoplasm"/>
    <property type="evidence" value="ECO:0007669"/>
    <property type="project" value="TreeGrafter"/>
</dbReference>
<evidence type="ECO:0000259" key="3">
    <source>
        <dbReference type="Pfam" id="PF01266"/>
    </source>
</evidence>
<dbReference type="KEGG" id="kmn:HW532_11375"/>
<keyword evidence="2" id="KW-0472">Membrane</keyword>
<dbReference type="Gene3D" id="3.50.50.60">
    <property type="entry name" value="FAD/NAD(P)-binding domain"/>
    <property type="match status" value="1"/>
</dbReference>
<dbReference type="GO" id="GO:0032981">
    <property type="term" value="P:mitochondrial respiratory chain complex I assembly"/>
    <property type="evidence" value="ECO:0007669"/>
    <property type="project" value="TreeGrafter"/>
</dbReference>
<protein>
    <submittedName>
        <fullName evidence="4">FAD-binding oxidoreductase</fullName>
    </submittedName>
</protein>
<feature type="transmembrane region" description="Helical" evidence="2">
    <location>
        <begin position="6"/>
        <end position="23"/>
    </location>
</feature>
<proteinExistence type="predicted"/>
<feature type="domain" description="FAD dependent oxidoreductase" evidence="3">
    <location>
        <begin position="5"/>
        <end position="357"/>
    </location>
</feature>
<dbReference type="SUPFAM" id="SSF51905">
    <property type="entry name" value="FAD/NAD(P)-binding domain"/>
    <property type="match status" value="1"/>
</dbReference>
<keyword evidence="5" id="KW-1185">Reference proteome</keyword>
<gene>
    <name evidence="4" type="ORF">HW532_11375</name>
</gene>
<dbReference type="InterPro" id="IPR036188">
    <property type="entry name" value="FAD/NAD-bd_sf"/>
</dbReference>
<dbReference type="Proteomes" id="UP000593594">
    <property type="component" value="Chromosome"/>
</dbReference>
<sequence length="388" mass="41889">MSHYDVVIVGGAVIGSAVAYFLSHEAGFDGRIAVVERDPGYADTATARSAGGLRQQFSTPENIEMSLFGLSFVRSLKERFGEDADVSFREKGYMLLASEDGTPVLEANVARQKAHGADIVLLDPDDLAKRFPWLSLEGIAAGALGLTGEGWLDPFGLMSLMRKAAQARGVDYITGEVTGAALDGGRVSGVRLADGREIGCGALVNAAGPNAGRVAALMGVDLPVEPRKRYVFVFDCREQLPETPLVVAPSGIYFRREGAHYVGGMSPAADQEPATDDLEVDYGWFDSEIWPRLAERVPAFEAIKMTGAWAGFYDYNTLDQNAVIGVHPRIANLYFANGFSGHGLQQAPAAGRAVTELIIHGRFTSIDLTRFGYERIERNEPIREANVI</sequence>
<name>A0A7S8C4M4_9HYPH</name>
<organism evidence="4 5">
    <name type="scientific">Kaustia mangrovi</name>
    <dbReference type="NCBI Taxonomy" id="2593653"/>
    <lineage>
        <taxon>Bacteria</taxon>
        <taxon>Pseudomonadati</taxon>
        <taxon>Pseudomonadota</taxon>
        <taxon>Alphaproteobacteria</taxon>
        <taxon>Hyphomicrobiales</taxon>
        <taxon>Parvibaculaceae</taxon>
        <taxon>Kaustia</taxon>
    </lineage>
</organism>
<evidence type="ECO:0000313" key="5">
    <source>
        <dbReference type="Proteomes" id="UP000593594"/>
    </source>
</evidence>
<evidence type="ECO:0000313" key="4">
    <source>
        <dbReference type="EMBL" id="QPC43237.1"/>
    </source>
</evidence>
<keyword evidence="1" id="KW-0560">Oxidoreductase</keyword>
<dbReference type="Gene3D" id="3.30.9.10">
    <property type="entry name" value="D-Amino Acid Oxidase, subunit A, domain 2"/>
    <property type="match status" value="1"/>
</dbReference>
<accession>A0A7S8C4M4</accession>
<dbReference type="GO" id="GO:0016491">
    <property type="term" value="F:oxidoreductase activity"/>
    <property type="evidence" value="ECO:0007669"/>
    <property type="project" value="UniProtKB-KW"/>
</dbReference>
<reference evidence="4 5" key="1">
    <citation type="submission" date="2020-06" db="EMBL/GenBank/DDBJ databases">
        <title>Genome sequence of 2 isolates from Red Sea Mangroves.</title>
        <authorList>
            <person name="Sefrji F."/>
            <person name="Michoud G."/>
            <person name="Merlino G."/>
            <person name="Daffonchio D."/>
        </authorList>
    </citation>
    <scope>NUCLEOTIDE SEQUENCE [LARGE SCALE GENOMIC DNA]</scope>
    <source>
        <strain evidence="4 5">R1DC25</strain>
    </source>
</reference>
<dbReference type="Pfam" id="PF01266">
    <property type="entry name" value="DAO"/>
    <property type="match status" value="1"/>
</dbReference>
<keyword evidence="2" id="KW-0812">Transmembrane</keyword>
<keyword evidence="2" id="KW-1133">Transmembrane helix</keyword>
<dbReference type="InterPro" id="IPR006076">
    <property type="entry name" value="FAD-dep_OxRdtase"/>
</dbReference>
<dbReference type="RefSeq" id="WP_213160598.1">
    <property type="nucleotide sequence ID" value="NZ_CP058214.1"/>
</dbReference>
<dbReference type="AlphaFoldDB" id="A0A7S8C4M4"/>
<dbReference type="PANTHER" id="PTHR13847">
    <property type="entry name" value="SARCOSINE DEHYDROGENASE-RELATED"/>
    <property type="match status" value="1"/>
</dbReference>
<dbReference type="EMBL" id="CP058214">
    <property type="protein sequence ID" value="QPC43237.1"/>
    <property type="molecule type" value="Genomic_DNA"/>
</dbReference>
<evidence type="ECO:0000256" key="1">
    <source>
        <dbReference type="ARBA" id="ARBA00023002"/>
    </source>
</evidence>
<evidence type="ECO:0000256" key="2">
    <source>
        <dbReference type="SAM" id="Phobius"/>
    </source>
</evidence>